<dbReference type="SUPFAM" id="SSF47661">
    <property type="entry name" value="t-snare proteins"/>
    <property type="match status" value="1"/>
</dbReference>
<evidence type="ECO:0000313" key="11">
    <source>
        <dbReference type="Proteomes" id="UP000078046"/>
    </source>
</evidence>
<evidence type="ECO:0000256" key="3">
    <source>
        <dbReference type="ARBA" id="ARBA00022448"/>
    </source>
</evidence>
<keyword evidence="11" id="KW-1185">Reference proteome</keyword>
<dbReference type="SMART" id="SM00397">
    <property type="entry name" value="t_SNARE"/>
    <property type="match status" value="1"/>
</dbReference>
<sequence length="337" mass="39136">MSNFTESNQSISSDVYSKNTQFSRHTKSNASLSISDQSNLFTYETQNRTKEFLQIVKNTKQTQTLNIKNTKPNNNNNIPFNIAARNITKMLCETMSKLQELTLLAKSKSIYDDHSDQIETFTYEIRKDIENMNQNISKLYNTKDISKKGSNFEKHSKTVVVGLQSKLANVSSDFKNVLQIRTENLKCNQLRRRQYGCEETYSSSIKGESILLRKNRPHRSNMANDLVIEMGNELDQQTLVKNSDSAYYESRNKDMQNIEETIVELGGIFTELCTLVKEQEEMVDRIDMQVEDTHTQIEAAYAELLKYFRTISANRWLMFKVFAILFLFVVIFLIFFL</sequence>
<dbReference type="GO" id="GO:0005484">
    <property type="term" value="F:SNAP receptor activity"/>
    <property type="evidence" value="ECO:0007669"/>
    <property type="project" value="InterPro"/>
</dbReference>
<dbReference type="InterPro" id="IPR000727">
    <property type="entry name" value="T_SNARE_dom"/>
</dbReference>
<dbReference type="AlphaFoldDB" id="A0A177B775"/>
<dbReference type="GO" id="GO:0006888">
    <property type="term" value="P:endoplasmic reticulum to Golgi vesicle-mediated transport"/>
    <property type="evidence" value="ECO:0007669"/>
    <property type="project" value="TreeGrafter"/>
</dbReference>
<dbReference type="InterPro" id="IPR010989">
    <property type="entry name" value="SNARE"/>
</dbReference>
<dbReference type="GO" id="GO:0006886">
    <property type="term" value="P:intracellular protein transport"/>
    <property type="evidence" value="ECO:0007669"/>
    <property type="project" value="InterPro"/>
</dbReference>
<evidence type="ECO:0000256" key="8">
    <source>
        <dbReference type="SAM" id="Phobius"/>
    </source>
</evidence>
<dbReference type="GO" id="GO:0000139">
    <property type="term" value="C:Golgi membrane"/>
    <property type="evidence" value="ECO:0007669"/>
    <property type="project" value="TreeGrafter"/>
</dbReference>
<dbReference type="PROSITE" id="PS50192">
    <property type="entry name" value="T_SNARE"/>
    <property type="match status" value="1"/>
</dbReference>
<dbReference type="InterPro" id="IPR006012">
    <property type="entry name" value="Syntaxin/epimorphin_CS"/>
</dbReference>
<accession>A0A177B775</accession>
<dbReference type="EMBL" id="LWCA01000183">
    <property type="protein sequence ID" value="OAF70149.1"/>
    <property type="molecule type" value="Genomic_DNA"/>
</dbReference>
<evidence type="ECO:0000256" key="2">
    <source>
        <dbReference type="ARBA" id="ARBA00009063"/>
    </source>
</evidence>
<evidence type="ECO:0000256" key="5">
    <source>
        <dbReference type="ARBA" id="ARBA00022989"/>
    </source>
</evidence>
<reference evidence="10 11" key="1">
    <citation type="submission" date="2016-04" db="EMBL/GenBank/DDBJ databases">
        <title>The genome of Intoshia linei affirms orthonectids as highly simplified spiralians.</title>
        <authorList>
            <person name="Mikhailov K.V."/>
            <person name="Slusarev G.S."/>
            <person name="Nikitin M.A."/>
            <person name="Logacheva M.D."/>
            <person name="Penin A."/>
            <person name="Aleoshin V."/>
            <person name="Panchin Y.V."/>
        </authorList>
    </citation>
    <scope>NUCLEOTIDE SEQUENCE [LARGE SCALE GENOMIC DNA]</scope>
    <source>
        <strain evidence="10">Intl2013</strain>
        <tissue evidence="10">Whole animal</tissue>
    </source>
</reference>
<dbReference type="Gene3D" id="1.20.58.70">
    <property type="match status" value="1"/>
</dbReference>
<proteinExistence type="inferred from homology"/>
<keyword evidence="6" id="KW-0175">Coiled coil</keyword>
<comment type="subcellular location">
    <subcellularLocation>
        <location evidence="1">Membrane</location>
        <topology evidence="1">Single-pass type IV membrane protein</topology>
    </subcellularLocation>
</comment>
<keyword evidence="7 8" id="KW-0472">Membrane</keyword>
<evidence type="ECO:0000256" key="6">
    <source>
        <dbReference type="ARBA" id="ARBA00023054"/>
    </source>
</evidence>
<dbReference type="InterPro" id="IPR045242">
    <property type="entry name" value="Syntaxin"/>
</dbReference>
<evidence type="ECO:0000313" key="10">
    <source>
        <dbReference type="EMBL" id="OAF70149.1"/>
    </source>
</evidence>
<dbReference type="Pfam" id="PF05739">
    <property type="entry name" value="SNARE"/>
    <property type="match status" value="1"/>
</dbReference>
<keyword evidence="3" id="KW-0813">Transport</keyword>
<dbReference type="PANTHER" id="PTHR19957:SF3">
    <property type="entry name" value="SYNTAXIN-5"/>
    <property type="match status" value="1"/>
</dbReference>
<dbReference type="PROSITE" id="PS00914">
    <property type="entry name" value="SYNTAXIN"/>
    <property type="match status" value="1"/>
</dbReference>
<evidence type="ECO:0000256" key="1">
    <source>
        <dbReference type="ARBA" id="ARBA00004211"/>
    </source>
</evidence>
<evidence type="ECO:0000256" key="4">
    <source>
        <dbReference type="ARBA" id="ARBA00022692"/>
    </source>
</evidence>
<dbReference type="OrthoDB" id="421009at2759"/>
<feature type="domain" description="T-SNARE coiled-coil homology" evidence="9">
    <location>
        <begin position="245"/>
        <end position="307"/>
    </location>
</feature>
<dbReference type="PANTHER" id="PTHR19957">
    <property type="entry name" value="SYNTAXIN"/>
    <property type="match status" value="1"/>
</dbReference>
<dbReference type="CDD" id="cd15844">
    <property type="entry name" value="SNARE_syntaxin5"/>
    <property type="match status" value="1"/>
</dbReference>
<dbReference type="Proteomes" id="UP000078046">
    <property type="component" value="Unassembled WGS sequence"/>
</dbReference>
<keyword evidence="4 8" id="KW-0812">Transmembrane</keyword>
<organism evidence="10 11">
    <name type="scientific">Intoshia linei</name>
    <dbReference type="NCBI Taxonomy" id="1819745"/>
    <lineage>
        <taxon>Eukaryota</taxon>
        <taxon>Metazoa</taxon>
        <taxon>Spiralia</taxon>
        <taxon>Lophotrochozoa</taxon>
        <taxon>Mesozoa</taxon>
        <taxon>Orthonectida</taxon>
        <taxon>Rhopaluridae</taxon>
        <taxon>Intoshia</taxon>
    </lineage>
</organism>
<dbReference type="GO" id="GO:0006906">
    <property type="term" value="P:vesicle fusion"/>
    <property type="evidence" value="ECO:0007669"/>
    <property type="project" value="TreeGrafter"/>
</dbReference>
<gene>
    <name evidence="10" type="ORF">A3Q56_02104</name>
</gene>
<dbReference type="GO" id="GO:0000149">
    <property type="term" value="F:SNARE binding"/>
    <property type="evidence" value="ECO:0007669"/>
    <property type="project" value="TreeGrafter"/>
</dbReference>
<feature type="transmembrane region" description="Helical" evidence="8">
    <location>
        <begin position="316"/>
        <end position="336"/>
    </location>
</feature>
<comment type="similarity">
    <text evidence="2">Belongs to the syntaxin family.</text>
</comment>
<keyword evidence="5 8" id="KW-1133">Transmembrane helix</keyword>
<protein>
    <submittedName>
        <fullName evidence="10">Syntaxin-5</fullName>
    </submittedName>
</protein>
<evidence type="ECO:0000259" key="9">
    <source>
        <dbReference type="PROSITE" id="PS50192"/>
    </source>
</evidence>
<dbReference type="GO" id="GO:0031201">
    <property type="term" value="C:SNARE complex"/>
    <property type="evidence" value="ECO:0007669"/>
    <property type="project" value="TreeGrafter"/>
</dbReference>
<comment type="caution">
    <text evidence="10">The sequence shown here is derived from an EMBL/GenBank/DDBJ whole genome shotgun (WGS) entry which is preliminary data.</text>
</comment>
<name>A0A177B775_9BILA</name>
<evidence type="ECO:0000256" key="7">
    <source>
        <dbReference type="ARBA" id="ARBA00023136"/>
    </source>
</evidence>
<dbReference type="GO" id="GO:0048278">
    <property type="term" value="P:vesicle docking"/>
    <property type="evidence" value="ECO:0007669"/>
    <property type="project" value="TreeGrafter"/>
</dbReference>